<keyword evidence="5" id="KW-1185">Reference proteome</keyword>
<dbReference type="PROSITE" id="PS51155">
    <property type="entry name" value="CHIT_BIND_RR_2"/>
    <property type="match status" value="1"/>
</dbReference>
<dbReference type="AlphaFoldDB" id="A0A1J1IEA4"/>
<keyword evidence="3" id="KW-0732">Signal</keyword>
<dbReference type="InterPro" id="IPR050468">
    <property type="entry name" value="Cuticle_Struct_Prot"/>
</dbReference>
<reference evidence="4 5" key="1">
    <citation type="submission" date="2015-04" db="EMBL/GenBank/DDBJ databases">
        <authorList>
            <person name="Syromyatnikov M.Y."/>
            <person name="Popov V.N."/>
        </authorList>
    </citation>
    <scope>NUCLEOTIDE SEQUENCE [LARGE SCALE GENOMIC DNA]</scope>
</reference>
<evidence type="ECO:0000313" key="5">
    <source>
        <dbReference type="Proteomes" id="UP000183832"/>
    </source>
</evidence>
<feature type="compositionally biased region" description="Polar residues" evidence="2">
    <location>
        <begin position="348"/>
        <end position="360"/>
    </location>
</feature>
<feature type="region of interest" description="Disordered" evidence="2">
    <location>
        <begin position="370"/>
        <end position="398"/>
    </location>
</feature>
<dbReference type="GO" id="GO:0062129">
    <property type="term" value="C:chitin-based extracellular matrix"/>
    <property type="evidence" value="ECO:0007669"/>
    <property type="project" value="TreeGrafter"/>
</dbReference>
<evidence type="ECO:0000256" key="1">
    <source>
        <dbReference type="PROSITE-ProRule" id="PRU00497"/>
    </source>
</evidence>
<dbReference type="PANTHER" id="PTHR10380">
    <property type="entry name" value="CUTICLE PROTEIN"/>
    <property type="match status" value="1"/>
</dbReference>
<feature type="signal peptide" evidence="3">
    <location>
        <begin position="1"/>
        <end position="18"/>
    </location>
</feature>
<dbReference type="InterPro" id="IPR000618">
    <property type="entry name" value="Insect_cuticle"/>
</dbReference>
<protein>
    <submittedName>
        <fullName evidence="4">CLUMA_CG011466, isoform A</fullName>
    </submittedName>
</protein>
<dbReference type="GO" id="GO:0008010">
    <property type="term" value="F:structural constituent of chitin-based larval cuticle"/>
    <property type="evidence" value="ECO:0007669"/>
    <property type="project" value="TreeGrafter"/>
</dbReference>
<dbReference type="OrthoDB" id="8188035at2759"/>
<feature type="chain" id="PRO_5013266840" evidence="3">
    <location>
        <begin position="19"/>
        <end position="398"/>
    </location>
</feature>
<evidence type="ECO:0000256" key="3">
    <source>
        <dbReference type="SAM" id="SignalP"/>
    </source>
</evidence>
<dbReference type="EMBL" id="CVRI01000047">
    <property type="protein sequence ID" value="CRK98098.1"/>
    <property type="molecule type" value="Genomic_DNA"/>
</dbReference>
<name>A0A1J1IEA4_9DIPT</name>
<dbReference type="Proteomes" id="UP000183832">
    <property type="component" value="Unassembled WGS sequence"/>
</dbReference>
<proteinExistence type="predicted"/>
<accession>A0A1J1IEA4</accession>
<keyword evidence="1" id="KW-0193">Cuticle</keyword>
<dbReference type="PANTHER" id="PTHR10380:SF236">
    <property type="entry name" value="PUPAL CUTICLE PROTEIN EDG-84A-LIKE PROTEIN"/>
    <property type="match status" value="1"/>
</dbReference>
<evidence type="ECO:0000256" key="2">
    <source>
        <dbReference type="SAM" id="MobiDB-lite"/>
    </source>
</evidence>
<evidence type="ECO:0000313" key="4">
    <source>
        <dbReference type="EMBL" id="CRK98098.1"/>
    </source>
</evidence>
<gene>
    <name evidence="4" type="primary">similar to Cuticle protein 6</name>
    <name evidence="4" type="ORF">CLUMA_CG011466</name>
</gene>
<dbReference type="Pfam" id="PF00379">
    <property type="entry name" value="Chitin_bind_4"/>
    <property type="match status" value="1"/>
</dbReference>
<sequence length="398" mass="45070">MTFFGITVTLIVLPLISAARIQLIDITPEEAQRLITQQSLDLRYAKKLDEGSAVGRSYNGKIIDSDGEFTEETYEANQFHGQDGLGRAIFGYTDNNQARLEARNANGEVRGQYQYIDAWGNDIQVQYWVDSLGFHQTDNHPQYDLQPVTETPEVKQAREEHERLWKAAARLNGIDPDANGFYNSHADKLDSDENGELDGQVSNQHQSLARYPILPYSKHIGPNNAKFFGKVDGDSVIVESSSNNNENRVRFARQQQDQIEEVTSEPRGFFYSFDYPVPYIVERNSKLRRGEQEAQGSERISSLIDFRAFEDNKIEASKTEVQAELRTERPNVTQRIQEPVLPLEVHDTQTSPKQQVSEASESIKLNKVPSIEEVRGEISSPKPVASRSRGSVKFSRKS</sequence>
<dbReference type="STRING" id="568069.A0A1J1IEA4"/>
<organism evidence="4 5">
    <name type="scientific">Clunio marinus</name>
    <dbReference type="NCBI Taxonomy" id="568069"/>
    <lineage>
        <taxon>Eukaryota</taxon>
        <taxon>Metazoa</taxon>
        <taxon>Ecdysozoa</taxon>
        <taxon>Arthropoda</taxon>
        <taxon>Hexapoda</taxon>
        <taxon>Insecta</taxon>
        <taxon>Pterygota</taxon>
        <taxon>Neoptera</taxon>
        <taxon>Endopterygota</taxon>
        <taxon>Diptera</taxon>
        <taxon>Nematocera</taxon>
        <taxon>Chironomoidea</taxon>
        <taxon>Chironomidae</taxon>
        <taxon>Clunio</taxon>
    </lineage>
</organism>
<feature type="region of interest" description="Disordered" evidence="2">
    <location>
        <begin position="343"/>
        <end position="362"/>
    </location>
</feature>